<dbReference type="Gene3D" id="3.60.15.10">
    <property type="entry name" value="Ribonuclease Z/Hydroxyacylglutathione hydrolase-like"/>
    <property type="match status" value="1"/>
</dbReference>
<dbReference type="PANTHER" id="PTHR42978">
    <property type="entry name" value="QUORUM-QUENCHING LACTONASE YTNP-RELATED-RELATED"/>
    <property type="match status" value="1"/>
</dbReference>
<organism evidence="6 7">
    <name type="scientific">Pelobium manganitolerans</name>
    <dbReference type="NCBI Taxonomy" id="1842495"/>
    <lineage>
        <taxon>Bacteria</taxon>
        <taxon>Pseudomonadati</taxon>
        <taxon>Bacteroidota</taxon>
        <taxon>Sphingobacteriia</taxon>
        <taxon>Sphingobacteriales</taxon>
        <taxon>Sphingobacteriaceae</taxon>
        <taxon>Pelobium</taxon>
    </lineage>
</organism>
<dbReference type="InterPro" id="IPR001279">
    <property type="entry name" value="Metallo-B-lactamas"/>
</dbReference>
<keyword evidence="7" id="KW-1185">Reference proteome</keyword>
<dbReference type="RefSeq" id="WP_120181042.1">
    <property type="nucleotide sequence ID" value="NZ_MBTA01000005.1"/>
</dbReference>
<evidence type="ECO:0000259" key="5">
    <source>
        <dbReference type="SMART" id="SM00849"/>
    </source>
</evidence>
<dbReference type="GO" id="GO:0016787">
    <property type="term" value="F:hydrolase activity"/>
    <property type="evidence" value="ECO:0007669"/>
    <property type="project" value="UniProtKB-KW"/>
</dbReference>
<dbReference type="GO" id="GO:0046872">
    <property type="term" value="F:metal ion binding"/>
    <property type="evidence" value="ECO:0007669"/>
    <property type="project" value="UniProtKB-KW"/>
</dbReference>
<dbReference type="SUPFAM" id="SSF56281">
    <property type="entry name" value="Metallo-hydrolase/oxidoreductase"/>
    <property type="match status" value="1"/>
</dbReference>
<comment type="caution">
    <text evidence="6">The sequence shown here is derived from an EMBL/GenBank/DDBJ whole genome shotgun (WGS) entry which is preliminary data.</text>
</comment>
<dbReference type="EMBL" id="MBTA01000005">
    <property type="protein sequence ID" value="RKD18326.1"/>
    <property type="molecule type" value="Genomic_DNA"/>
</dbReference>
<evidence type="ECO:0000256" key="2">
    <source>
        <dbReference type="ARBA" id="ARBA00022723"/>
    </source>
</evidence>
<keyword evidence="3 6" id="KW-0378">Hydrolase</keyword>
<accession>A0A419S8T0</accession>
<gene>
    <name evidence="6" type="ORF">BCY91_16125</name>
</gene>
<protein>
    <submittedName>
        <fullName evidence="6">MBL fold hydrolase</fullName>
    </submittedName>
</protein>
<evidence type="ECO:0000313" key="6">
    <source>
        <dbReference type="EMBL" id="RKD18326.1"/>
    </source>
</evidence>
<evidence type="ECO:0000256" key="1">
    <source>
        <dbReference type="ARBA" id="ARBA00007749"/>
    </source>
</evidence>
<keyword evidence="2" id="KW-0479">Metal-binding</keyword>
<dbReference type="SMART" id="SM00849">
    <property type="entry name" value="Lactamase_B"/>
    <property type="match status" value="1"/>
</dbReference>
<dbReference type="Proteomes" id="UP000283433">
    <property type="component" value="Unassembled WGS sequence"/>
</dbReference>
<dbReference type="PANTHER" id="PTHR42978:SF6">
    <property type="entry name" value="QUORUM-QUENCHING LACTONASE YTNP-RELATED"/>
    <property type="match status" value="1"/>
</dbReference>
<proteinExistence type="inferred from homology"/>
<comment type="similarity">
    <text evidence="1">Belongs to the metallo-beta-lactamase superfamily.</text>
</comment>
<dbReference type="InterPro" id="IPR051013">
    <property type="entry name" value="MBL_superfamily_lactonases"/>
</dbReference>
<name>A0A419S8T0_9SPHI</name>
<feature type="domain" description="Metallo-beta-lactamase" evidence="5">
    <location>
        <begin position="39"/>
        <end position="235"/>
    </location>
</feature>
<keyword evidence="4" id="KW-0862">Zinc</keyword>
<dbReference type="Pfam" id="PF00753">
    <property type="entry name" value="Lactamase_B"/>
    <property type="match status" value="1"/>
</dbReference>
<evidence type="ECO:0000256" key="3">
    <source>
        <dbReference type="ARBA" id="ARBA00022801"/>
    </source>
</evidence>
<dbReference type="AlphaFoldDB" id="A0A419S8T0"/>
<dbReference type="InterPro" id="IPR036866">
    <property type="entry name" value="RibonucZ/Hydroxyglut_hydro"/>
</dbReference>
<dbReference type="OrthoDB" id="9802897at2"/>
<evidence type="ECO:0000256" key="4">
    <source>
        <dbReference type="ARBA" id="ARBA00022833"/>
    </source>
</evidence>
<evidence type="ECO:0000313" key="7">
    <source>
        <dbReference type="Proteomes" id="UP000283433"/>
    </source>
</evidence>
<reference evidence="6 7" key="1">
    <citation type="submission" date="2016-07" db="EMBL/GenBank/DDBJ databases">
        <title>Genome of Pelobium manganitolerans.</title>
        <authorList>
            <person name="Wu S."/>
            <person name="Wang G."/>
        </authorList>
    </citation>
    <scope>NUCLEOTIDE SEQUENCE [LARGE SCALE GENOMIC DNA]</scope>
    <source>
        <strain evidence="6 7">YS-25</strain>
    </source>
</reference>
<sequence>MRVTALFEGSFSVDASKKFIPFNPSVDKASDRPASLFVFIQPFLIKTAEDLILIDTGLGFSDLSGELILHKNIRNAGYKAEDVSKVLMSHLHFDHSGGMVMDNGGSLGLSFPNADYFIQRGEWESAYSSNSSSYKTEIFDVVQRSGQIVFLEGDGEIDEHISYEVTGGHTPYHQAFHIESEGKHVFFGGDVVPEPEQLQRKFMAKYDYDGRKAMEERLVYGQKAADENWICLFYHAKTKAIGTVEIIDEAVKIKDLGHNV</sequence>